<evidence type="ECO:0000256" key="1">
    <source>
        <dbReference type="SAM" id="MobiDB-lite"/>
    </source>
</evidence>
<dbReference type="OrthoDB" id="9027184at2"/>
<keyword evidence="3" id="KW-1185">Reference proteome</keyword>
<feature type="region of interest" description="Disordered" evidence="1">
    <location>
        <begin position="107"/>
        <end position="132"/>
    </location>
</feature>
<evidence type="ECO:0000313" key="3">
    <source>
        <dbReference type="Proteomes" id="UP000002484"/>
    </source>
</evidence>
<feature type="compositionally biased region" description="Acidic residues" evidence="1">
    <location>
        <begin position="409"/>
        <end position="419"/>
    </location>
</feature>
<dbReference type="KEGG" id="fri:FraEuI1c_7058"/>
<dbReference type="eggNOG" id="COG3299">
    <property type="taxonomic scope" value="Bacteria"/>
</dbReference>
<dbReference type="InterPro" id="IPR011749">
    <property type="entry name" value="CHP02243"/>
</dbReference>
<reference evidence="2 3" key="1">
    <citation type="submission" date="2010-10" db="EMBL/GenBank/DDBJ databases">
        <title>Complete sequence of Frankia sp. EuI1c.</title>
        <authorList>
            <consortium name="US DOE Joint Genome Institute"/>
            <person name="Lucas S."/>
            <person name="Copeland A."/>
            <person name="Lapidus A."/>
            <person name="Cheng J.-F."/>
            <person name="Bruce D."/>
            <person name="Goodwin L."/>
            <person name="Pitluck S."/>
            <person name="Chertkov O."/>
            <person name="Detter J.C."/>
            <person name="Han C."/>
            <person name="Tapia R."/>
            <person name="Land M."/>
            <person name="Hauser L."/>
            <person name="Jeffries C."/>
            <person name="Kyrpides N."/>
            <person name="Ivanova N."/>
            <person name="Mikhailova N."/>
            <person name="Beauchemin N."/>
            <person name="Sen A."/>
            <person name="Sur S.A."/>
            <person name="Gtari M."/>
            <person name="Wall L."/>
            <person name="Tisa L."/>
            <person name="Woyke T."/>
        </authorList>
    </citation>
    <scope>NUCLEOTIDE SEQUENCE [LARGE SCALE GENOMIC DNA]</scope>
    <source>
        <strain evidence="3">DSM 45817 / CECT 9037 / EuI1c</strain>
    </source>
</reference>
<dbReference type="Proteomes" id="UP000002484">
    <property type="component" value="Chromosome"/>
</dbReference>
<proteinExistence type="predicted"/>
<protein>
    <submittedName>
        <fullName evidence="2">Baseplate J family protein</fullName>
    </submittedName>
</protein>
<evidence type="ECO:0000313" key="2">
    <source>
        <dbReference type="EMBL" id="ADP85023.1"/>
    </source>
</evidence>
<feature type="region of interest" description="Disordered" evidence="1">
    <location>
        <begin position="373"/>
        <end position="423"/>
    </location>
</feature>
<dbReference type="EMBL" id="CP002299">
    <property type="protein sequence ID" value="ADP85023.1"/>
    <property type="molecule type" value="Genomic_DNA"/>
</dbReference>
<dbReference type="InParanoid" id="E3IXC3"/>
<name>E3IXC3_PSEI1</name>
<dbReference type="NCBIfam" id="TIGR02243">
    <property type="entry name" value="putative baseplate assembly protein"/>
    <property type="match status" value="1"/>
</dbReference>
<sequence length="1227" mass="127565">MTPQPPSQPPPFEPRDRGELAAWTTELAQRYSTWRPAADGSPDLGSALIAIAAHFAGHVGERLNRAGDLAYLAFLDLVGEHPAPARPARVPLTFTAAPGVPAGVTVPAGTPVAAPPDAGDPGSGDPSAGDPAETVTYETDEPLVISPARLRHLVVTDPAHDTWTRVEVPADGGLTDGLNAFTGTEPVGHELFVAHPLLASDAPRALTVSTTSPGLEPWSATPATWSRWDGSAWTDLVAESGTATMSLGGPMTINMRYAPALGSQPREVAGVTGHWLRGELTVPLVTGAAALPPTAVAVGRRPPEAPAPGLAPFGVEGQVRWFYLSVPPPPAGAAGTSIRISVTAARWGQASAARPVVLDWTYRVGDSWKPLGRARSDGAAEPSGSVPPGSVPPRRFIDATRAFTGPAGDEGDGGDDGDGDWVAVGLPDDLAPSVLNGVEGRWLRVELVQTEGAYDVPPIVDAIEVAYERPTARLLDLTLTRDAAETAPVPVPAAFADGVELDLSRSVRPFGAQPAYDDTLYLECPEALAAAATLTLVVTVTNATGKAAAAPPLPTVTLTPPIGWETYDGARWLPVRSVSRADAFTVGGDVTLAPAAPSQPTEVGGRAAHWVRARLLGDYGAPAGYRSVQDSKGAWTVEYSPATLAPPVLADLGWRPLTVTSGLPEVLVTRNAGLETVHRLAPGQWLTTIRSEGGDGLVPFVGSDESDPALHLGFEGDFGQEPVTLFFPVSPPRPQDVAGDGGAAGPEGGTGVSALSLVWEYSGPRGWQPLAVVDATGGLADPGTVRFVGPPDQAPRTVAGRDGYWVRVRAAGGEPPFAPMLRGVLPDTVWATEGSTVGEEILGNGTGTPGLTVSTAHTPVLPGERLVVREATDPTTGEDVWVSWTAVGDLRASGPADRHFALDRFTGVIRFGDGLAGRMPPPGEGNIRIGYRYGGTEAGNRPAGTITQLAVAVPGLDAVVNHLPAEGGADRESLADIRDRGARTLRHRDRAVAPSDLEDLALAATGEVTRALAVAPSGYDPFDLWFGADEPTPADAWAAAGPGQAGVVIVPRAGGDRPAPSPGLIGEVRAYLLERAPATARVWVVGPEWIEVTVVATVVPEPDAEPGALRQAIRDRLRAFLHPLTGGDGAVGNSGGSGPGWDFGHEPRRSDLFALLHRVPGVSHVRQLDVRSTPAVDSEAFADRITAVLDRPLDAGVDAATDAEARRWLERALVFSGDHQITLTETG</sequence>
<accession>E3IXC3</accession>
<dbReference type="AlphaFoldDB" id="E3IXC3"/>
<dbReference type="RefSeq" id="WP_013428134.1">
    <property type="nucleotide sequence ID" value="NC_014666.1"/>
</dbReference>
<dbReference type="HOGENOM" id="CLU_007726_0_0_11"/>
<gene>
    <name evidence="2" type="ordered locus">FraEuI1c_7058</name>
</gene>
<organism evidence="2 3">
    <name type="scientific">Pseudofrankia inefficax (strain DSM 45817 / CECT 9037 / DDB 130130 / EuI1c)</name>
    <name type="common">Frankia inefficax</name>
    <dbReference type="NCBI Taxonomy" id="298654"/>
    <lineage>
        <taxon>Bacteria</taxon>
        <taxon>Bacillati</taxon>
        <taxon>Actinomycetota</taxon>
        <taxon>Actinomycetes</taxon>
        <taxon>Frankiales</taxon>
        <taxon>Frankiaceae</taxon>
        <taxon>Pseudofrankia</taxon>
    </lineage>
</organism>
<dbReference type="STRING" id="298654.FraEuI1c_7058"/>